<evidence type="ECO:0000313" key="2">
    <source>
        <dbReference type="EMBL" id="EOY09599.1"/>
    </source>
</evidence>
<sequence>MQPSGDIAKGPMPFSSDTTMFVDNTASDQGEDDWFPISEDCFDDDFDDKHNDCLEDDWGDNSDILNCNHAEGSKEHARAIDLGDVQCDGLIYNSPIVGDNGICSLETLLNDSVQESVNAGVYRPWLILGIKKAVKNTYPNAHQGLCDYHSQKNLKNKFKRDDVAIIFTLARDCYKEFIRDMFQHWFHDRHEQAVNVNTDLSPWATR</sequence>
<keyword evidence="3" id="KW-1185">Reference proteome</keyword>
<evidence type="ECO:0000313" key="3">
    <source>
        <dbReference type="Proteomes" id="UP000026915"/>
    </source>
</evidence>
<gene>
    <name evidence="2" type="ORF">TCM_025014</name>
</gene>
<dbReference type="AlphaFoldDB" id="A0A061F506"/>
<dbReference type="HOGENOM" id="CLU_101185_0_0_1"/>
<feature type="region of interest" description="Disordered" evidence="1">
    <location>
        <begin position="1"/>
        <end position="31"/>
    </location>
</feature>
<reference evidence="2 3" key="1">
    <citation type="journal article" date="2013" name="Genome Biol.">
        <title>The genome sequence of the most widely cultivated cacao type and its use to identify candidate genes regulating pod color.</title>
        <authorList>
            <person name="Motamayor J.C."/>
            <person name="Mockaitis K."/>
            <person name="Schmutz J."/>
            <person name="Haiminen N."/>
            <person name="Iii D.L."/>
            <person name="Cornejo O."/>
            <person name="Findley S.D."/>
            <person name="Zheng P."/>
            <person name="Utro F."/>
            <person name="Royaert S."/>
            <person name="Saski C."/>
            <person name="Jenkins J."/>
            <person name="Podicheti R."/>
            <person name="Zhao M."/>
            <person name="Scheffler B.E."/>
            <person name="Stack J.C."/>
            <person name="Feltus F.A."/>
            <person name="Mustiga G.M."/>
            <person name="Amores F."/>
            <person name="Phillips W."/>
            <person name="Marelli J.P."/>
            <person name="May G.D."/>
            <person name="Shapiro H."/>
            <person name="Ma J."/>
            <person name="Bustamante C.D."/>
            <person name="Schnell R.J."/>
            <person name="Main D."/>
            <person name="Gilbert D."/>
            <person name="Parida L."/>
            <person name="Kuhn D.N."/>
        </authorList>
    </citation>
    <scope>NUCLEOTIDE SEQUENCE [LARGE SCALE GENOMIC DNA]</scope>
    <source>
        <strain evidence="3">cv. Matina 1-6</strain>
    </source>
</reference>
<name>A0A061F506_THECC</name>
<organism evidence="2 3">
    <name type="scientific">Theobroma cacao</name>
    <name type="common">Cacao</name>
    <name type="synonym">Cocoa</name>
    <dbReference type="NCBI Taxonomy" id="3641"/>
    <lineage>
        <taxon>Eukaryota</taxon>
        <taxon>Viridiplantae</taxon>
        <taxon>Streptophyta</taxon>
        <taxon>Embryophyta</taxon>
        <taxon>Tracheophyta</taxon>
        <taxon>Spermatophyta</taxon>
        <taxon>Magnoliopsida</taxon>
        <taxon>eudicotyledons</taxon>
        <taxon>Gunneridae</taxon>
        <taxon>Pentapetalae</taxon>
        <taxon>rosids</taxon>
        <taxon>malvids</taxon>
        <taxon>Malvales</taxon>
        <taxon>Malvaceae</taxon>
        <taxon>Byttnerioideae</taxon>
        <taxon>Theobroma</taxon>
    </lineage>
</organism>
<accession>A0A061F506</accession>
<feature type="compositionally biased region" description="Polar residues" evidence="1">
    <location>
        <begin position="15"/>
        <end position="28"/>
    </location>
</feature>
<dbReference type="Gramene" id="EOY09599">
    <property type="protein sequence ID" value="EOY09599"/>
    <property type="gene ID" value="TCM_025014"/>
</dbReference>
<dbReference type="InParanoid" id="A0A061F506"/>
<dbReference type="EMBL" id="CM001883">
    <property type="protein sequence ID" value="EOY09599.1"/>
    <property type="molecule type" value="Genomic_DNA"/>
</dbReference>
<proteinExistence type="predicted"/>
<dbReference type="Proteomes" id="UP000026915">
    <property type="component" value="Chromosome 5"/>
</dbReference>
<evidence type="ECO:0000256" key="1">
    <source>
        <dbReference type="SAM" id="MobiDB-lite"/>
    </source>
</evidence>
<protein>
    <submittedName>
        <fullName evidence="2">Uncharacterized protein</fullName>
    </submittedName>
</protein>